<name>A0A8I2YI28_9AGAM</name>
<sequence length="128" mass="14123">MAASDFTTGRSSFLRQPGAVSATFTKSVAVCRPDTLPSRLSTTVTPSGIETRGVPISSDGSRRATWVLSRRISLVPIQQGRSDWNCQTWVVEALRGLNQPHMYAVQMDHAQWFQQMAIVEKAWDVGDA</sequence>
<gene>
    <name evidence="1" type="ORF">JVT61DRAFT_9093</name>
</gene>
<dbReference type="OrthoDB" id="37659at2759"/>
<organism evidence="1 2">
    <name type="scientific">Boletus reticuloceps</name>
    <dbReference type="NCBI Taxonomy" id="495285"/>
    <lineage>
        <taxon>Eukaryota</taxon>
        <taxon>Fungi</taxon>
        <taxon>Dikarya</taxon>
        <taxon>Basidiomycota</taxon>
        <taxon>Agaricomycotina</taxon>
        <taxon>Agaricomycetes</taxon>
        <taxon>Agaricomycetidae</taxon>
        <taxon>Boletales</taxon>
        <taxon>Boletineae</taxon>
        <taxon>Boletaceae</taxon>
        <taxon>Boletoideae</taxon>
        <taxon>Boletus</taxon>
    </lineage>
</organism>
<evidence type="ECO:0000313" key="2">
    <source>
        <dbReference type="Proteomes" id="UP000683000"/>
    </source>
</evidence>
<dbReference type="EMBL" id="JAGFBS010000032">
    <property type="protein sequence ID" value="KAG6371743.1"/>
    <property type="molecule type" value="Genomic_DNA"/>
</dbReference>
<dbReference type="Proteomes" id="UP000683000">
    <property type="component" value="Unassembled WGS sequence"/>
</dbReference>
<dbReference type="AlphaFoldDB" id="A0A8I2YI28"/>
<comment type="caution">
    <text evidence="1">The sequence shown here is derived from an EMBL/GenBank/DDBJ whole genome shotgun (WGS) entry which is preliminary data.</text>
</comment>
<protein>
    <submittedName>
        <fullName evidence="1">Uncharacterized protein</fullName>
    </submittedName>
</protein>
<accession>A0A8I2YI28</accession>
<reference evidence="1" key="1">
    <citation type="submission" date="2021-03" db="EMBL/GenBank/DDBJ databases">
        <title>Evolutionary innovations through gain and loss of genes in the ectomycorrhizal Boletales.</title>
        <authorList>
            <person name="Wu G."/>
            <person name="Miyauchi S."/>
            <person name="Morin E."/>
            <person name="Yang Z.-L."/>
            <person name="Xu J."/>
            <person name="Martin F.M."/>
        </authorList>
    </citation>
    <scope>NUCLEOTIDE SEQUENCE</scope>
    <source>
        <strain evidence="1">BR01</strain>
    </source>
</reference>
<proteinExistence type="predicted"/>
<keyword evidence="2" id="KW-1185">Reference proteome</keyword>
<evidence type="ECO:0000313" key="1">
    <source>
        <dbReference type="EMBL" id="KAG6371743.1"/>
    </source>
</evidence>